<keyword evidence="3" id="KW-1003">Cell membrane</keyword>
<evidence type="ECO:0000313" key="11">
    <source>
        <dbReference type="Proteomes" id="UP001205566"/>
    </source>
</evidence>
<reference evidence="10" key="1">
    <citation type="thesis" date="2020" institute="Technische Universitat Dresden" country="Dresden, Germany">
        <title>The Agarolytic System of Microbulbifer elongatus PORT2, Isolated from Batu Karas, Pangandaran West Java Indonesia.</title>
        <authorList>
            <person name="Anggraeni S.R."/>
        </authorList>
    </citation>
    <scope>NUCLEOTIDE SEQUENCE</scope>
    <source>
        <strain evidence="10">PORT2</strain>
    </source>
</reference>
<sequence length="290" mass="32141">MNSLAKGERRIVVRRSRKVHAAHHGGAWKIALADLMTALMALFLVMWIVSNASPQELQGLAEYFRTPLAVALSKGDRKSASTSVIPGGGADPAHVSGERARVDLRSQRLPDDVRRTLMELRFRIESVIQRDSELWELRDQVRFEMTPEGLRIQMLDTEQRSMFQLGSDRLESHMRKLIRAMAPLLNELPNAVSISGHTDSLNYAAGDTGYSNWELSADRANACRRELVAGGLNSEKMLRVIGMGDRNPIPGSHPGDAVNRRISLLVLSADAALRIRAGGRAEPLHALQER</sequence>
<accession>A0ABT1P082</accession>
<keyword evidence="5 8" id="KW-1133">Transmembrane helix</keyword>
<keyword evidence="4 8" id="KW-0812">Transmembrane</keyword>
<dbReference type="Gene3D" id="3.30.1330.60">
    <property type="entry name" value="OmpA-like domain"/>
    <property type="match status" value="1"/>
</dbReference>
<evidence type="ECO:0000259" key="9">
    <source>
        <dbReference type="PROSITE" id="PS51123"/>
    </source>
</evidence>
<comment type="caution">
    <text evidence="10">The sequence shown here is derived from an EMBL/GenBank/DDBJ whole genome shotgun (WGS) entry which is preliminary data.</text>
</comment>
<protein>
    <submittedName>
        <fullName evidence="10">Flagellar motor protein MotB</fullName>
    </submittedName>
</protein>
<dbReference type="InterPro" id="IPR006665">
    <property type="entry name" value="OmpA-like"/>
</dbReference>
<evidence type="ECO:0000256" key="2">
    <source>
        <dbReference type="ARBA" id="ARBA00008914"/>
    </source>
</evidence>
<dbReference type="InterPro" id="IPR050330">
    <property type="entry name" value="Bact_OuterMem_StrucFunc"/>
</dbReference>
<evidence type="ECO:0000256" key="8">
    <source>
        <dbReference type="SAM" id="Phobius"/>
    </source>
</evidence>
<dbReference type="PANTHER" id="PTHR30329:SF18">
    <property type="entry name" value="MOTILITY PROTEIN B"/>
    <property type="match status" value="1"/>
</dbReference>
<dbReference type="NCBIfam" id="NF006548">
    <property type="entry name" value="PRK09041.1"/>
    <property type="match status" value="1"/>
</dbReference>
<dbReference type="SUPFAM" id="SSF103088">
    <property type="entry name" value="OmpA-like"/>
    <property type="match status" value="1"/>
</dbReference>
<keyword evidence="11" id="KW-1185">Reference proteome</keyword>
<dbReference type="RefSeq" id="WP_255873235.1">
    <property type="nucleotide sequence ID" value="NZ_JACASI010000011.1"/>
</dbReference>
<proteinExistence type="inferred from homology"/>
<dbReference type="CDD" id="cd07185">
    <property type="entry name" value="OmpA_C-like"/>
    <property type="match status" value="1"/>
</dbReference>
<dbReference type="InterPro" id="IPR036737">
    <property type="entry name" value="OmpA-like_sf"/>
</dbReference>
<dbReference type="EMBL" id="JACASI010000011">
    <property type="protein sequence ID" value="MCQ3828389.1"/>
    <property type="molecule type" value="Genomic_DNA"/>
</dbReference>
<keyword evidence="10" id="KW-0969">Cilium</keyword>
<feature type="transmembrane region" description="Helical" evidence="8">
    <location>
        <begin position="27"/>
        <end position="49"/>
    </location>
</feature>
<evidence type="ECO:0000256" key="3">
    <source>
        <dbReference type="ARBA" id="ARBA00022475"/>
    </source>
</evidence>
<gene>
    <name evidence="10" type="primary">motB</name>
    <name evidence="10" type="ORF">HXX02_02920</name>
</gene>
<dbReference type="Pfam" id="PF13677">
    <property type="entry name" value="MotB_plug"/>
    <property type="match status" value="1"/>
</dbReference>
<evidence type="ECO:0000256" key="5">
    <source>
        <dbReference type="ARBA" id="ARBA00022989"/>
    </source>
</evidence>
<dbReference type="Proteomes" id="UP001205566">
    <property type="component" value="Unassembled WGS sequence"/>
</dbReference>
<evidence type="ECO:0000256" key="6">
    <source>
        <dbReference type="ARBA" id="ARBA00023136"/>
    </source>
</evidence>
<keyword evidence="10" id="KW-0282">Flagellum</keyword>
<dbReference type="InterPro" id="IPR025713">
    <property type="entry name" value="MotB-like_N_dom"/>
</dbReference>
<comment type="similarity">
    <text evidence="2">Belongs to the MotB family.</text>
</comment>
<keyword evidence="6 7" id="KW-0472">Membrane</keyword>
<keyword evidence="10" id="KW-0966">Cell projection</keyword>
<evidence type="ECO:0000313" key="10">
    <source>
        <dbReference type="EMBL" id="MCQ3828389.1"/>
    </source>
</evidence>
<evidence type="ECO:0000256" key="4">
    <source>
        <dbReference type="ARBA" id="ARBA00022692"/>
    </source>
</evidence>
<dbReference type="Pfam" id="PF00691">
    <property type="entry name" value="OmpA"/>
    <property type="match status" value="1"/>
</dbReference>
<name>A0ABT1P082_9GAMM</name>
<feature type="domain" description="OmpA-like" evidence="9">
    <location>
        <begin position="150"/>
        <end position="270"/>
    </location>
</feature>
<organism evidence="10 11">
    <name type="scientific">Microbulbifer elongatus</name>
    <dbReference type="NCBI Taxonomy" id="86173"/>
    <lineage>
        <taxon>Bacteria</taxon>
        <taxon>Pseudomonadati</taxon>
        <taxon>Pseudomonadota</taxon>
        <taxon>Gammaproteobacteria</taxon>
        <taxon>Cellvibrionales</taxon>
        <taxon>Microbulbiferaceae</taxon>
        <taxon>Microbulbifer</taxon>
    </lineage>
</organism>
<evidence type="ECO:0000256" key="1">
    <source>
        <dbReference type="ARBA" id="ARBA00004162"/>
    </source>
</evidence>
<dbReference type="PROSITE" id="PS51123">
    <property type="entry name" value="OMPA_2"/>
    <property type="match status" value="1"/>
</dbReference>
<comment type="subcellular location">
    <subcellularLocation>
        <location evidence="1">Cell membrane</location>
        <topology evidence="1">Single-pass membrane protein</topology>
    </subcellularLocation>
</comment>
<dbReference type="PANTHER" id="PTHR30329">
    <property type="entry name" value="STATOR ELEMENT OF FLAGELLAR MOTOR COMPLEX"/>
    <property type="match status" value="1"/>
</dbReference>
<evidence type="ECO:0000256" key="7">
    <source>
        <dbReference type="PROSITE-ProRule" id="PRU00473"/>
    </source>
</evidence>